<protein>
    <submittedName>
        <fullName evidence="2">Recep_L_domain domain-containing protein</fullName>
    </submittedName>
</protein>
<organism evidence="1 2">
    <name type="scientific">Panagrellus redivivus</name>
    <name type="common">Microworm</name>
    <dbReference type="NCBI Taxonomy" id="6233"/>
    <lineage>
        <taxon>Eukaryota</taxon>
        <taxon>Metazoa</taxon>
        <taxon>Ecdysozoa</taxon>
        <taxon>Nematoda</taxon>
        <taxon>Chromadorea</taxon>
        <taxon>Rhabditida</taxon>
        <taxon>Tylenchina</taxon>
        <taxon>Panagrolaimomorpha</taxon>
        <taxon>Panagrolaimoidea</taxon>
        <taxon>Panagrolaimidae</taxon>
        <taxon>Panagrellus</taxon>
    </lineage>
</organism>
<evidence type="ECO:0000313" key="1">
    <source>
        <dbReference type="Proteomes" id="UP000492821"/>
    </source>
</evidence>
<proteinExistence type="predicted"/>
<dbReference type="AlphaFoldDB" id="A0A7E4VHD2"/>
<dbReference type="WBParaSite" id="Pan_g20515.t1">
    <property type="protein sequence ID" value="Pan_g20515.t1"/>
    <property type="gene ID" value="Pan_g20515"/>
</dbReference>
<accession>A0A7E4VHD2</accession>
<reference evidence="2" key="2">
    <citation type="submission" date="2020-10" db="UniProtKB">
        <authorList>
            <consortium name="WormBaseParasite"/>
        </authorList>
    </citation>
    <scope>IDENTIFICATION</scope>
</reference>
<sequence length="213" mass="24057">MPYPIAKLAYGLRCRLHDLATPVERYHLQIAAGNVSICPPIQKLQRSDGILKLLCKDVIVIGDAKPFDFLRNGLVYSGSQILYHETANVQNLSVPFDYVLRDAATVYLAGCHLSTSFFKKVASQVTDTLSISGNINNNYILRLSDILTAFPQVHTITMNLVDCSDTWVEDIIHHKTLKSFEMTVPSKRFNPSLNKKNEELIKAHRPDFDLQIR</sequence>
<reference evidence="1" key="1">
    <citation type="journal article" date="2013" name="Genetics">
        <title>The draft genome and transcriptome of Panagrellus redivivus are shaped by the harsh demands of a free-living lifestyle.</title>
        <authorList>
            <person name="Srinivasan J."/>
            <person name="Dillman A.R."/>
            <person name="Macchietto M.G."/>
            <person name="Heikkinen L."/>
            <person name="Lakso M."/>
            <person name="Fracchia K.M."/>
            <person name="Antoshechkin I."/>
            <person name="Mortazavi A."/>
            <person name="Wong G."/>
            <person name="Sternberg P.W."/>
        </authorList>
    </citation>
    <scope>NUCLEOTIDE SEQUENCE [LARGE SCALE GENOMIC DNA]</scope>
    <source>
        <strain evidence="1">MT8872</strain>
    </source>
</reference>
<keyword evidence="1" id="KW-1185">Reference proteome</keyword>
<name>A0A7E4VHD2_PANRE</name>
<evidence type="ECO:0000313" key="2">
    <source>
        <dbReference type="WBParaSite" id="Pan_g20515.t1"/>
    </source>
</evidence>
<dbReference type="Proteomes" id="UP000492821">
    <property type="component" value="Unassembled WGS sequence"/>
</dbReference>